<evidence type="ECO:0000256" key="2">
    <source>
        <dbReference type="SAM" id="Phobius"/>
    </source>
</evidence>
<feature type="region of interest" description="Disordered" evidence="1">
    <location>
        <begin position="228"/>
        <end position="253"/>
    </location>
</feature>
<keyword evidence="4" id="KW-1185">Reference proteome</keyword>
<evidence type="ECO:0000313" key="4">
    <source>
        <dbReference type="Proteomes" id="UP001153618"/>
    </source>
</evidence>
<keyword evidence="2" id="KW-1133">Transmembrane helix</keyword>
<reference evidence="3" key="1">
    <citation type="submission" date="2021-07" db="EMBL/GenBank/DDBJ databases">
        <authorList>
            <person name="Branca A.L. A."/>
        </authorList>
    </citation>
    <scope>NUCLEOTIDE SEQUENCE</scope>
</reference>
<keyword evidence="2" id="KW-0472">Membrane</keyword>
<dbReference type="EMBL" id="CAJVOS010000015">
    <property type="protein sequence ID" value="CAG8024741.1"/>
    <property type="molecule type" value="Genomic_DNA"/>
</dbReference>
<keyword evidence="2" id="KW-0812">Transmembrane</keyword>
<gene>
    <name evidence="3" type="ORF">POLS_LOCUS2532</name>
</gene>
<evidence type="ECO:0000256" key="1">
    <source>
        <dbReference type="SAM" id="MobiDB-lite"/>
    </source>
</evidence>
<comment type="caution">
    <text evidence="3">The sequence shown here is derived from an EMBL/GenBank/DDBJ whole genome shotgun (WGS) entry which is preliminary data.</text>
</comment>
<sequence length="413" mass="46722">MARELLIRGRTRNLRDVESNSERKSFWRDWTLVLLWSVVGYACLIFTVLAFFNPRLVHFDISSLLFRKEISPFFAFSQASAHYPKPQGFKIVALVPYHNHERTAILDCYLQNNLVQHEGFLDQVVFVPQTEDPTSIQWLYSIINQTPEYTVAPSGDDGEWEVAGNVMYIRIDGDTVFLEDNAIPTIVKTKLDNPDSLVVSANVVNEAALASLHSHPGVALPYLPELHRAGQPSRSKPQPDDDWRPSNLPRWQGPPSFKIIRGFEPPFGGHRWLLSHDPSSNRDPIAASVYTDTGPTLDDWTVGAQQHYSFLHHLEDNDLGHYKFPLWVNPSEPISQHFGCFWGNDAAAVRNTFNGTRYSSQHLSDETRPQVIIDGKGIAVHYSAEQAAAGLDATDLITRYRAFAREKVCLQTE</sequence>
<evidence type="ECO:0000313" key="3">
    <source>
        <dbReference type="EMBL" id="CAG8024741.1"/>
    </source>
</evidence>
<feature type="transmembrane region" description="Helical" evidence="2">
    <location>
        <begin position="30"/>
        <end position="52"/>
    </location>
</feature>
<name>A0A9W4HIP9_PENOL</name>
<protein>
    <submittedName>
        <fullName evidence="3">Uncharacterized protein</fullName>
    </submittedName>
</protein>
<dbReference type="OrthoDB" id="5593235at2759"/>
<proteinExistence type="predicted"/>
<organism evidence="3 4">
    <name type="scientific">Penicillium olsonii</name>
    <dbReference type="NCBI Taxonomy" id="99116"/>
    <lineage>
        <taxon>Eukaryota</taxon>
        <taxon>Fungi</taxon>
        <taxon>Dikarya</taxon>
        <taxon>Ascomycota</taxon>
        <taxon>Pezizomycotina</taxon>
        <taxon>Eurotiomycetes</taxon>
        <taxon>Eurotiomycetidae</taxon>
        <taxon>Eurotiales</taxon>
        <taxon>Aspergillaceae</taxon>
        <taxon>Penicillium</taxon>
    </lineage>
</organism>
<dbReference type="Proteomes" id="UP001153618">
    <property type="component" value="Unassembled WGS sequence"/>
</dbReference>
<accession>A0A9W4HIP9</accession>
<dbReference type="AlphaFoldDB" id="A0A9W4HIP9"/>